<gene>
    <name evidence="2" type="ORF">AK830_g11006</name>
</gene>
<feature type="region of interest" description="Disordered" evidence="1">
    <location>
        <begin position="90"/>
        <end position="162"/>
    </location>
</feature>
<feature type="compositionally biased region" description="Polar residues" evidence="1">
    <location>
        <begin position="32"/>
        <end position="64"/>
    </location>
</feature>
<reference evidence="2 3" key="1">
    <citation type="submission" date="2015-09" db="EMBL/GenBank/DDBJ databases">
        <title>Draft genome of a European isolate of the apple canker pathogen Neonectria ditissima.</title>
        <authorList>
            <person name="Gomez-Cortecero A."/>
            <person name="Harrison R.J."/>
            <person name="Armitage A.D."/>
        </authorList>
    </citation>
    <scope>NUCLEOTIDE SEQUENCE [LARGE SCALE GENOMIC DNA]</scope>
    <source>
        <strain evidence="2 3">R09/05</strain>
    </source>
</reference>
<feature type="compositionally biased region" description="Polar residues" evidence="1">
    <location>
        <begin position="133"/>
        <end position="142"/>
    </location>
</feature>
<protein>
    <submittedName>
        <fullName evidence="2">Uncharacterized protein</fullName>
    </submittedName>
</protein>
<dbReference type="AlphaFoldDB" id="A0A0P7B2E0"/>
<feature type="non-terminal residue" evidence="2">
    <location>
        <position position="1"/>
    </location>
</feature>
<evidence type="ECO:0000313" key="2">
    <source>
        <dbReference type="EMBL" id="KPM35555.1"/>
    </source>
</evidence>
<feature type="compositionally biased region" description="Low complexity" evidence="1">
    <location>
        <begin position="117"/>
        <end position="130"/>
    </location>
</feature>
<dbReference type="EMBL" id="LKCW01000246">
    <property type="protein sequence ID" value="KPM35555.1"/>
    <property type="molecule type" value="Genomic_DNA"/>
</dbReference>
<sequence length="239" mass="25819">RLYLLSYTIHQAAEAEETATKLAIQRLCTASKPPSLQASKPPSLQASKPPSLQASKPPSLQASKPPSLPPIRPHSPLHLILLNLAPQPLMLSPPNSRSRRNRDEASPSAPLQNLQASKPPSNPSSFSSVPHLLNQSTSPSSVAHQAAGAAETAAKSPLRHRRNASVPSPFLLRLATGPTEGPVSMSVWLRFFIFWTRRLIISIRFGFTFTFTFTMGVGSLSGLRQDGQSKGDTVWLIAP</sequence>
<feature type="region of interest" description="Disordered" evidence="1">
    <location>
        <begin position="32"/>
        <end position="74"/>
    </location>
</feature>
<feature type="compositionally biased region" description="Low complexity" evidence="1">
    <location>
        <begin position="143"/>
        <end position="154"/>
    </location>
</feature>
<proteinExistence type="predicted"/>
<organism evidence="2 3">
    <name type="scientific">Neonectria ditissima</name>
    <dbReference type="NCBI Taxonomy" id="78410"/>
    <lineage>
        <taxon>Eukaryota</taxon>
        <taxon>Fungi</taxon>
        <taxon>Dikarya</taxon>
        <taxon>Ascomycota</taxon>
        <taxon>Pezizomycotina</taxon>
        <taxon>Sordariomycetes</taxon>
        <taxon>Hypocreomycetidae</taxon>
        <taxon>Hypocreales</taxon>
        <taxon>Nectriaceae</taxon>
        <taxon>Neonectria</taxon>
    </lineage>
</organism>
<accession>A0A0P7B2E0</accession>
<comment type="caution">
    <text evidence="2">The sequence shown here is derived from an EMBL/GenBank/DDBJ whole genome shotgun (WGS) entry which is preliminary data.</text>
</comment>
<evidence type="ECO:0000313" key="3">
    <source>
        <dbReference type="Proteomes" id="UP000050424"/>
    </source>
</evidence>
<keyword evidence="3" id="KW-1185">Reference proteome</keyword>
<dbReference type="OrthoDB" id="8958223at2759"/>
<name>A0A0P7B2E0_9HYPO</name>
<dbReference type="Proteomes" id="UP000050424">
    <property type="component" value="Unassembled WGS sequence"/>
</dbReference>
<evidence type="ECO:0000256" key="1">
    <source>
        <dbReference type="SAM" id="MobiDB-lite"/>
    </source>
</evidence>